<keyword evidence="8" id="KW-1185">Reference proteome</keyword>
<dbReference type="SUPFAM" id="SSF57716">
    <property type="entry name" value="Glucocorticoid receptor-like (DNA-binding domain)"/>
    <property type="match status" value="1"/>
</dbReference>
<dbReference type="EMBL" id="JARQZJ010000094">
    <property type="protein sequence ID" value="KAK9885079.1"/>
    <property type="molecule type" value="Genomic_DNA"/>
</dbReference>
<evidence type="ECO:0000256" key="5">
    <source>
        <dbReference type="PROSITE-ProRule" id="PRU00309"/>
    </source>
</evidence>
<dbReference type="InterPro" id="IPR038441">
    <property type="entry name" value="THAP_Znf_sf"/>
</dbReference>
<dbReference type="Proteomes" id="UP001431783">
    <property type="component" value="Unassembled WGS sequence"/>
</dbReference>
<dbReference type="GO" id="GO:0008270">
    <property type="term" value="F:zinc ion binding"/>
    <property type="evidence" value="ECO:0007669"/>
    <property type="project" value="UniProtKB-KW"/>
</dbReference>
<dbReference type="InterPro" id="IPR006612">
    <property type="entry name" value="THAP_Znf"/>
</dbReference>
<evidence type="ECO:0000256" key="4">
    <source>
        <dbReference type="ARBA" id="ARBA00023125"/>
    </source>
</evidence>
<name>A0AAW1UPG3_9CUCU</name>
<sequence>MCYVYNRFPDNPVLKEKWIEATGVTKVTKYTKLCSDHFDENAFVDSDGYTSSRRLRTEAVPCRSTEQVEVVKNSDTENQTETNLQKQMYKNLKNNEVMYKTKKIFIRHRLGLNRRLWQNETQALAITAIVCDSDVAYVHPEGLGGKDLGYLGLITWGVLKYIELRE</sequence>
<accession>A0AAW1UPG3</accession>
<evidence type="ECO:0000313" key="8">
    <source>
        <dbReference type="Proteomes" id="UP001431783"/>
    </source>
</evidence>
<keyword evidence="3" id="KW-0862">Zinc</keyword>
<evidence type="ECO:0000256" key="1">
    <source>
        <dbReference type="ARBA" id="ARBA00022723"/>
    </source>
</evidence>
<reference evidence="7 8" key="1">
    <citation type="submission" date="2023-03" db="EMBL/GenBank/DDBJ databases">
        <title>Genome insight into feeding habits of ladybird beetles.</title>
        <authorList>
            <person name="Li H.-S."/>
            <person name="Huang Y.-H."/>
            <person name="Pang H."/>
        </authorList>
    </citation>
    <scope>NUCLEOTIDE SEQUENCE [LARGE SCALE GENOMIC DNA]</scope>
    <source>
        <strain evidence="7">SYSU_2023b</strain>
        <tissue evidence="7">Whole body</tissue>
    </source>
</reference>
<evidence type="ECO:0000256" key="2">
    <source>
        <dbReference type="ARBA" id="ARBA00022771"/>
    </source>
</evidence>
<dbReference type="AlphaFoldDB" id="A0AAW1UPG3"/>
<evidence type="ECO:0000256" key="3">
    <source>
        <dbReference type="ARBA" id="ARBA00022833"/>
    </source>
</evidence>
<gene>
    <name evidence="7" type="ORF">WA026_009305</name>
</gene>
<dbReference type="Pfam" id="PF05485">
    <property type="entry name" value="THAP"/>
    <property type="match status" value="1"/>
</dbReference>
<dbReference type="SMART" id="SM00692">
    <property type="entry name" value="DM3"/>
    <property type="match status" value="1"/>
</dbReference>
<comment type="caution">
    <text evidence="7">The sequence shown here is derived from an EMBL/GenBank/DDBJ whole genome shotgun (WGS) entry which is preliminary data.</text>
</comment>
<feature type="domain" description="THAP-type" evidence="6">
    <location>
        <begin position="1"/>
        <end position="64"/>
    </location>
</feature>
<evidence type="ECO:0000259" key="6">
    <source>
        <dbReference type="PROSITE" id="PS50950"/>
    </source>
</evidence>
<dbReference type="GO" id="GO:0003677">
    <property type="term" value="F:DNA binding"/>
    <property type="evidence" value="ECO:0007669"/>
    <property type="project" value="UniProtKB-UniRule"/>
</dbReference>
<keyword evidence="1" id="KW-0479">Metal-binding</keyword>
<proteinExistence type="predicted"/>
<dbReference type="PROSITE" id="PS50950">
    <property type="entry name" value="ZF_THAP"/>
    <property type="match status" value="1"/>
</dbReference>
<dbReference type="Gene3D" id="6.20.210.20">
    <property type="entry name" value="THAP domain"/>
    <property type="match status" value="1"/>
</dbReference>
<keyword evidence="4 5" id="KW-0238">DNA-binding</keyword>
<protein>
    <recommendedName>
        <fullName evidence="6">THAP-type domain-containing protein</fullName>
    </recommendedName>
</protein>
<organism evidence="7 8">
    <name type="scientific">Henosepilachna vigintioctopunctata</name>
    <dbReference type="NCBI Taxonomy" id="420089"/>
    <lineage>
        <taxon>Eukaryota</taxon>
        <taxon>Metazoa</taxon>
        <taxon>Ecdysozoa</taxon>
        <taxon>Arthropoda</taxon>
        <taxon>Hexapoda</taxon>
        <taxon>Insecta</taxon>
        <taxon>Pterygota</taxon>
        <taxon>Neoptera</taxon>
        <taxon>Endopterygota</taxon>
        <taxon>Coleoptera</taxon>
        <taxon>Polyphaga</taxon>
        <taxon>Cucujiformia</taxon>
        <taxon>Coccinelloidea</taxon>
        <taxon>Coccinellidae</taxon>
        <taxon>Epilachninae</taxon>
        <taxon>Epilachnini</taxon>
        <taxon>Henosepilachna</taxon>
    </lineage>
</organism>
<keyword evidence="2 5" id="KW-0863">Zinc-finger</keyword>
<dbReference type="SMART" id="SM00980">
    <property type="entry name" value="THAP"/>
    <property type="match status" value="1"/>
</dbReference>
<evidence type="ECO:0000313" key="7">
    <source>
        <dbReference type="EMBL" id="KAK9885079.1"/>
    </source>
</evidence>